<reference evidence="1" key="1">
    <citation type="submission" date="2023-04" db="EMBL/GenBank/DDBJ databases">
        <title>A chromosome-level genome assembly of the parasitoid wasp Eretmocerus hayati.</title>
        <authorList>
            <person name="Zhong Y."/>
            <person name="Liu S."/>
            <person name="Liu Y."/>
        </authorList>
    </citation>
    <scope>NUCLEOTIDE SEQUENCE</scope>
    <source>
        <strain evidence="1">ZJU_SS_LIU_2023</strain>
    </source>
</reference>
<dbReference type="Proteomes" id="UP001239111">
    <property type="component" value="Chromosome 4"/>
</dbReference>
<evidence type="ECO:0000313" key="1">
    <source>
        <dbReference type="EMBL" id="KAJ8666468.1"/>
    </source>
</evidence>
<accession>A0ACC2N6X3</accession>
<keyword evidence="2" id="KW-1185">Reference proteome</keyword>
<sequence length="254" mass="28080">MPSDFTFMNLCELYPKHPNKNYSLDLIFSSKNLCRIVPDYEILSPTDEHLILALFAVEFQAEPELSKRHKFVDENFFKADCGKITYILRQLNWVGALSNGDVEQDVELFNNILDDCVKKHVPGGNGKTDDPEVLENPTAEEKLPLEVPCNLPEHLTLRRSAGCANLLAACDSTTPPSVRTGKPSVTGPVTPPSEEDDSDVQLLDPVTSTQLAAPGKASGESESEPTPPVTQEKDEQQDPDSQPKLRAQPIRRLT</sequence>
<proteinExistence type="predicted"/>
<dbReference type="EMBL" id="CM056744">
    <property type="protein sequence ID" value="KAJ8666468.1"/>
    <property type="molecule type" value="Genomic_DNA"/>
</dbReference>
<evidence type="ECO:0000313" key="2">
    <source>
        <dbReference type="Proteomes" id="UP001239111"/>
    </source>
</evidence>
<name>A0ACC2N6X3_9HYME</name>
<organism evidence="1 2">
    <name type="scientific">Eretmocerus hayati</name>
    <dbReference type="NCBI Taxonomy" id="131215"/>
    <lineage>
        <taxon>Eukaryota</taxon>
        <taxon>Metazoa</taxon>
        <taxon>Ecdysozoa</taxon>
        <taxon>Arthropoda</taxon>
        <taxon>Hexapoda</taxon>
        <taxon>Insecta</taxon>
        <taxon>Pterygota</taxon>
        <taxon>Neoptera</taxon>
        <taxon>Endopterygota</taxon>
        <taxon>Hymenoptera</taxon>
        <taxon>Apocrita</taxon>
        <taxon>Proctotrupomorpha</taxon>
        <taxon>Chalcidoidea</taxon>
        <taxon>Aphelinidae</taxon>
        <taxon>Aphelininae</taxon>
        <taxon>Eretmocerus</taxon>
    </lineage>
</organism>
<comment type="caution">
    <text evidence="1">The sequence shown here is derived from an EMBL/GenBank/DDBJ whole genome shotgun (WGS) entry which is preliminary data.</text>
</comment>
<gene>
    <name evidence="1" type="ORF">QAD02_008130</name>
</gene>
<protein>
    <submittedName>
        <fullName evidence="1">Uncharacterized protein</fullName>
    </submittedName>
</protein>